<gene>
    <name evidence="2" type="ORF">MARA_35030</name>
</gene>
<evidence type="ECO:0000313" key="3">
    <source>
        <dbReference type="Proteomes" id="UP000467428"/>
    </source>
</evidence>
<reference evidence="2 3" key="1">
    <citation type="journal article" date="2019" name="Emerg. Microbes Infect.">
        <title>Comprehensive subspecies identification of 175 nontuberculous mycobacteria species based on 7547 genomic profiles.</title>
        <authorList>
            <person name="Matsumoto Y."/>
            <person name="Kinjo T."/>
            <person name="Motooka D."/>
            <person name="Nabeya D."/>
            <person name="Jung N."/>
            <person name="Uechi K."/>
            <person name="Horii T."/>
            <person name="Iida T."/>
            <person name="Fujita J."/>
            <person name="Nakamura S."/>
        </authorList>
    </citation>
    <scope>NUCLEOTIDE SEQUENCE [LARGE SCALE GENOMIC DNA]</scope>
    <source>
        <strain evidence="2 3">JCM 18538</strain>
    </source>
</reference>
<dbReference type="KEGG" id="marz:MARA_35030"/>
<dbReference type="Proteomes" id="UP000467428">
    <property type="component" value="Chromosome"/>
</dbReference>
<geneLocation type="plasmid" evidence="3">
    <name>pjcm18538 dna</name>
</geneLocation>
<proteinExistence type="predicted"/>
<protein>
    <submittedName>
        <fullName evidence="2">Uncharacterized protein</fullName>
    </submittedName>
</protein>
<feature type="transmembrane region" description="Helical" evidence="1">
    <location>
        <begin position="12"/>
        <end position="33"/>
    </location>
</feature>
<evidence type="ECO:0000256" key="1">
    <source>
        <dbReference type="SAM" id="Phobius"/>
    </source>
</evidence>
<keyword evidence="1" id="KW-0472">Membrane</keyword>
<keyword evidence="1" id="KW-0812">Transmembrane</keyword>
<dbReference type="EMBL" id="AP022593">
    <property type="protein sequence ID" value="BBY50035.1"/>
    <property type="molecule type" value="Genomic_DNA"/>
</dbReference>
<name>A0A7I7S245_9MYCO</name>
<dbReference type="AlphaFoldDB" id="A0A7I7S245"/>
<keyword evidence="1" id="KW-1133">Transmembrane helix</keyword>
<sequence>MLALLSAPVRRFLLTALLLPVIAFLLGKVGTYLQRRNGGQTTKASRALLSASGGIRRFTDRKARRRH</sequence>
<keyword evidence="3" id="KW-1185">Reference proteome</keyword>
<accession>A0A7I7S245</accession>
<organism evidence="2 3">
    <name type="scientific">Mycolicibacterium arabiense</name>
    <dbReference type="NCBI Taxonomy" id="1286181"/>
    <lineage>
        <taxon>Bacteria</taxon>
        <taxon>Bacillati</taxon>
        <taxon>Actinomycetota</taxon>
        <taxon>Actinomycetes</taxon>
        <taxon>Mycobacteriales</taxon>
        <taxon>Mycobacteriaceae</taxon>
        <taxon>Mycolicibacterium</taxon>
    </lineage>
</organism>
<evidence type="ECO:0000313" key="2">
    <source>
        <dbReference type="EMBL" id="BBY50035.1"/>
    </source>
</evidence>
<dbReference type="RefSeq" id="WP_163919570.1">
    <property type="nucleotide sequence ID" value="NZ_AP022593.1"/>
</dbReference>